<accession>A0A7G5C0A3</accession>
<feature type="chain" id="PRO_5028839124" evidence="1">
    <location>
        <begin position="37"/>
        <end position="125"/>
    </location>
</feature>
<sequence length="125" mass="13832">MDLLKVNAQKGTPAKLRWSVLLAAGLSLALSVPALAAPKSDVKPTVIAYDYHNVAHSSDGSIWYWGEVADVVKGKYTLRDNTPQLMPGLKDVADIQTFRKNHIILKKDGTVWEWAQFQDTLRGSL</sequence>
<dbReference type="EMBL" id="CP041969">
    <property type="protein sequence ID" value="QMV42637.1"/>
    <property type="molecule type" value="Genomic_DNA"/>
</dbReference>
<dbReference type="RefSeq" id="WP_182298838.1">
    <property type="nucleotide sequence ID" value="NZ_CP041969.1"/>
</dbReference>
<protein>
    <submittedName>
        <fullName evidence="2">Uncharacterized protein</fullName>
    </submittedName>
</protein>
<dbReference type="SUPFAM" id="SSF50985">
    <property type="entry name" value="RCC1/BLIP-II"/>
    <property type="match status" value="1"/>
</dbReference>
<evidence type="ECO:0000313" key="3">
    <source>
        <dbReference type="Proteomes" id="UP000515679"/>
    </source>
</evidence>
<dbReference type="InterPro" id="IPR009091">
    <property type="entry name" value="RCC1/BLIP-II"/>
</dbReference>
<evidence type="ECO:0000256" key="1">
    <source>
        <dbReference type="SAM" id="SignalP"/>
    </source>
</evidence>
<dbReference type="AlphaFoldDB" id="A0A7G5C0A3"/>
<keyword evidence="3" id="KW-1185">Reference proteome</keyword>
<dbReference type="Gene3D" id="2.130.10.30">
    <property type="entry name" value="Regulator of chromosome condensation 1/beta-lactamase-inhibitor protein II"/>
    <property type="match status" value="1"/>
</dbReference>
<name>A0A7G5C0A3_9BACL</name>
<evidence type="ECO:0000313" key="2">
    <source>
        <dbReference type="EMBL" id="QMV42637.1"/>
    </source>
</evidence>
<reference evidence="2 3" key="1">
    <citation type="submission" date="2019-07" db="EMBL/GenBank/DDBJ databases">
        <authorList>
            <person name="Kim J.K."/>
            <person name="Cheong H.-M."/>
            <person name="Choi Y."/>
            <person name="Hwang K.J."/>
            <person name="Lee S."/>
            <person name="Choi C."/>
        </authorList>
    </citation>
    <scope>NUCLEOTIDE SEQUENCE [LARGE SCALE GENOMIC DNA]</scope>
    <source>
        <strain evidence="2 3">KS 22</strain>
    </source>
</reference>
<dbReference type="Proteomes" id="UP000515679">
    <property type="component" value="Chromosome"/>
</dbReference>
<dbReference type="KEGG" id="cchl:FPL14_16660"/>
<keyword evidence="1" id="KW-0732">Signal</keyword>
<feature type="signal peptide" evidence="1">
    <location>
        <begin position="1"/>
        <end position="36"/>
    </location>
</feature>
<proteinExistence type="predicted"/>
<organism evidence="2 3">
    <name type="scientific">Cohnella cholangitidis</name>
    <dbReference type="NCBI Taxonomy" id="2598458"/>
    <lineage>
        <taxon>Bacteria</taxon>
        <taxon>Bacillati</taxon>
        <taxon>Bacillota</taxon>
        <taxon>Bacilli</taxon>
        <taxon>Bacillales</taxon>
        <taxon>Paenibacillaceae</taxon>
        <taxon>Cohnella</taxon>
    </lineage>
</organism>
<gene>
    <name evidence="2" type="ORF">FPL14_16660</name>
</gene>